<reference evidence="2 3" key="1">
    <citation type="submission" date="2019-03" db="EMBL/GenBank/DDBJ databases">
        <title>Single cell metagenomics reveals metabolic interactions within the superorganism composed of flagellate Streblomastix strix and complex community of Bacteroidetes bacteria on its surface.</title>
        <authorList>
            <person name="Treitli S.C."/>
            <person name="Kolisko M."/>
            <person name="Husnik F."/>
            <person name="Keeling P."/>
            <person name="Hampl V."/>
        </authorList>
    </citation>
    <scope>NUCLEOTIDE SEQUENCE [LARGE SCALE GENOMIC DNA]</scope>
    <source>
        <strain evidence="2">ST1C</strain>
    </source>
</reference>
<sequence length="133" mass="15386">MLNGPFILNEISSINLILLVIFEVIAIISLLYFQQNLEFFGGVQEKETKNEENKTKNVQREIKTKEKVILTTKIQKVINQKVIMIMYKAISNVEKETKNVMNATVNAEKEIKIEGKEMKKKELVSIDEEKEVL</sequence>
<gene>
    <name evidence="2" type="ORF">EZS28_025565</name>
</gene>
<dbReference type="Proteomes" id="UP000324800">
    <property type="component" value="Unassembled WGS sequence"/>
</dbReference>
<comment type="caution">
    <text evidence="2">The sequence shown here is derived from an EMBL/GenBank/DDBJ whole genome shotgun (WGS) entry which is preliminary data.</text>
</comment>
<organism evidence="2 3">
    <name type="scientific">Streblomastix strix</name>
    <dbReference type="NCBI Taxonomy" id="222440"/>
    <lineage>
        <taxon>Eukaryota</taxon>
        <taxon>Metamonada</taxon>
        <taxon>Preaxostyla</taxon>
        <taxon>Oxymonadida</taxon>
        <taxon>Streblomastigidae</taxon>
        <taxon>Streblomastix</taxon>
    </lineage>
</organism>
<feature type="transmembrane region" description="Helical" evidence="1">
    <location>
        <begin position="12"/>
        <end position="33"/>
    </location>
</feature>
<evidence type="ECO:0000256" key="1">
    <source>
        <dbReference type="SAM" id="Phobius"/>
    </source>
</evidence>
<evidence type="ECO:0000313" key="3">
    <source>
        <dbReference type="Proteomes" id="UP000324800"/>
    </source>
</evidence>
<keyword evidence="1" id="KW-0812">Transmembrane</keyword>
<protein>
    <submittedName>
        <fullName evidence="2">Uncharacterized protein</fullName>
    </submittedName>
</protein>
<dbReference type="AlphaFoldDB" id="A0A5J4V8S2"/>
<keyword evidence="1" id="KW-0472">Membrane</keyword>
<dbReference type="EMBL" id="SNRW01008840">
    <property type="protein sequence ID" value="KAA6378907.1"/>
    <property type="molecule type" value="Genomic_DNA"/>
</dbReference>
<proteinExistence type="predicted"/>
<evidence type="ECO:0000313" key="2">
    <source>
        <dbReference type="EMBL" id="KAA6378907.1"/>
    </source>
</evidence>
<keyword evidence="1" id="KW-1133">Transmembrane helix</keyword>
<name>A0A5J4V8S2_9EUKA</name>
<accession>A0A5J4V8S2</accession>